<name>A0AA38CMJ5_TAXCH</name>
<dbReference type="OMA" id="INAMELC"/>
<evidence type="ECO:0000256" key="3">
    <source>
        <dbReference type="SAM" id="MobiDB-lite"/>
    </source>
</evidence>
<evidence type="ECO:0000313" key="6">
    <source>
        <dbReference type="Proteomes" id="UP000824469"/>
    </source>
</evidence>
<dbReference type="Gene3D" id="3.30.70.360">
    <property type="match status" value="1"/>
</dbReference>
<sequence>AINAMELCMEALEVIQQRFYNDFPAHPKEAIYEFATPSTMKPTQWIYPGGGINQIPGECTISGDVRLTPFYRCADVVDKLKEYVDDINVNIEKLKTRGPVSKYVLPEENIRGSISIEFGDMMSEGVACSLDSPGYHVLCKATKDVVGYVKPYSITGSLPLIRDLQRGLIGPSVEDEDDSPNEEFMGVVSDDDYDY</sequence>
<accession>A0AA38CMJ5</accession>
<dbReference type="Proteomes" id="UP000824469">
    <property type="component" value="Unassembled WGS sequence"/>
</dbReference>
<feature type="non-terminal residue" evidence="5">
    <location>
        <position position="1"/>
    </location>
</feature>
<proteinExistence type="predicted"/>
<dbReference type="InterPro" id="IPR050072">
    <property type="entry name" value="Peptidase_M20A"/>
</dbReference>
<dbReference type="AlphaFoldDB" id="A0AA38CMJ5"/>
<dbReference type="SUPFAM" id="SSF55031">
    <property type="entry name" value="Bacterial exopeptidase dimerisation domain"/>
    <property type="match status" value="1"/>
</dbReference>
<evidence type="ECO:0000256" key="1">
    <source>
        <dbReference type="ARBA" id="ARBA00022723"/>
    </source>
</evidence>
<keyword evidence="6" id="KW-1185">Reference proteome</keyword>
<feature type="domain" description="Peptidase M20 dimerisation" evidence="4">
    <location>
        <begin position="1"/>
        <end position="90"/>
    </location>
</feature>
<gene>
    <name evidence="5" type="ORF">KI387_013999</name>
</gene>
<comment type="caution">
    <text evidence="5">The sequence shown here is derived from an EMBL/GenBank/DDBJ whole genome shotgun (WGS) entry which is preliminary data.</text>
</comment>
<feature type="region of interest" description="Disordered" evidence="3">
    <location>
        <begin position="171"/>
        <end position="195"/>
    </location>
</feature>
<evidence type="ECO:0000259" key="4">
    <source>
        <dbReference type="Pfam" id="PF07687"/>
    </source>
</evidence>
<dbReference type="EMBL" id="JAHRHJ020000009">
    <property type="protein sequence ID" value="KAH9302416.1"/>
    <property type="molecule type" value="Genomic_DNA"/>
</dbReference>
<dbReference type="InterPro" id="IPR011650">
    <property type="entry name" value="Peptidase_M20_dimer"/>
</dbReference>
<keyword evidence="1" id="KW-0479">Metal-binding</keyword>
<protein>
    <recommendedName>
        <fullName evidence="4">Peptidase M20 dimerisation domain-containing protein</fullName>
    </recommendedName>
</protein>
<dbReference type="Pfam" id="PF07687">
    <property type="entry name" value="M20_dimer"/>
    <property type="match status" value="1"/>
</dbReference>
<dbReference type="GO" id="GO:0016787">
    <property type="term" value="F:hydrolase activity"/>
    <property type="evidence" value="ECO:0007669"/>
    <property type="project" value="UniProtKB-KW"/>
</dbReference>
<keyword evidence="2" id="KW-0378">Hydrolase</keyword>
<dbReference type="PANTHER" id="PTHR43808">
    <property type="entry name" value="ACETYLORNITHINE DEACETYLASE"/>
    <property type="match status" value="1"/>
</dbReference>
<evidence type="ECO:0000256" key="2">
    <source>
        <dbReference type="ARBA" id="ARBA00022801"/>
    </source>
</evidence>
<organism evidence="5 6">
    <name type="scientific">Taxus chinensis</name>
    <name type="common">Chinese yew</name>
    <name type="synonym">Taxus wallichiana var. chinensis</name>
    <dbReference type="NCBI Taxonomy" id="29808"/>
    <lineage>
        <taxon>Eukaryota</taxon>
        <taxon>Viridiplantae</taxon>
        <taxon>Streptophyta</taxon>
        <taxon>Embryophyta</taxon>
        <taxon>Tracheophyta</taxon>
        <taxon>Spermatophyta</taxon>
        <taxon>Pinopsida</taxon>
        <taxon>Pinidae</taxon>
        <taxon>Conifers II</taxon>
        <taxon>Cupressales</taxon>
        <taxon>Taxaceae</taxon>
        <taxon>Taxus</taxon>
    </lineage>
</organism>
<evidence type="ECO:0000313" key="5">
    <source>
        <dbReference type="EMBL" id="KAH9302416.1"/>
    </source>
</evidence>
<dbReference type="InterPro" id="IPR036264">
    <property type="entry name" value="Bact_exopeptidase_dim_dom"/>
</dbReference>
<reference evidence="5 6" key="1">
    <citation type="journal article" date="2021" name="Nat. Plants">
        <title>The Taxus genome provides insights into paclitaxel biosynthesis.</title>
        <authorList>
            <person name="Xiong X."/>
            <person name="Gou J."/>
            <person name="Liao Q."/>
            <person name="Li Y."/>
            <person name="Zhou Q."/>
            <person name="Bi G."/>
            <person name="Li C."/>
            <person name="Du R."/>
            <person name="Wang X."/>
            <person name="Sun T."/>
            <person name="Guo L."/>
            <person name="Liang H."/>
            <person name="Lu P."/>
            <person name="Wu Y."/>
            <person name="Zhang Z."/>
            <person name="Ro D.K."/>
            <person name="Shang Y."/>
            <person name="Huang S."/>
            <person name="Yan J."/>
        </authorList>
    </citation>
    <scope>NUCLEOTIDE SEQUENCE [LARGE SCALE GENOMIC DNA]</scope>
    <source>
        <strain evidence="5">Ta-2019</strain>
    </source>
</reference>
<dbReference type="PANTHER" id="PTHR43808:SF3">
    <property type="entry name" value="ACETYLORNITHINE DEACETYLASE"/>
    <property type="match status" value="1"/>
</dbReference>